<accession>A0A3S5AFU7</accession>
<organism evidence="2 3">
    <name type="scientific">Protopolystoma xenopodis</name>
    <dbReference type="NCBI Taxonomy" id="117903"/>
    <lineage>
        <taxon>Eukaryota</taxon>
        <taxon>Metazoa</taxon>
        <taxon>Spiralia</taxon>
        <taxon>Lophotrochozoa</taxon>
        <taxon>Platyhelminthes</taxon>
        <taxon>Monogenea</taxon>
        <taxon>Polyopisthocotylea</taxon>
        <taxon>Polystomatidea</taxon>
        <taxon>Polystomatidae</taxon>
        <taxon>Protopolystoma</taxon>
    </lineage>
</organism>
<dbReference type="AlphaFoldDB" id="A0A3S5AFU7"/>
<evidence type="ECO:0000313" key="2">
    <source>
        <dbReference type="EMBL" id="VEL28200.1"/>
    </source>
</evidence>
<feature type="compositionally biased region" description="Polar residues" evidence="1">
    <location>
        <begin position="136"/>
        <end position="154"/>
    </location>
</feature>
<dbReference type="EMBL" id="CAAALY010093121">
    <property type="protein sequence ID" value="VEL28200.1"/>
    <property type="molecule type" value="Genomic_DNA"/>
</dbReference>
<feature type="region of interest" description="Disordered" evidence="1">
    <location>
        <begin position="131"/>
        <end position="154"/>
    </location>
</feature>
<reference evidence="2" key="1">
    <citation type="submission" date="2018-11" db="EMBL/GenBank/DDBJ databases">
        <authorList>
            <consortium name="Pathogen Informatics"/>
        </authorList>
    </citation>
    <scope>NUCLEOTIDE SEQUENCE</scope>
</reference>
<sequence length="438" mass="49340">MPSFYSLKLVLLAINSIEKEAKYANITNEEKDYEIDDTWKASLLKAISESQRIMPEIEELPTEPNKEEIIEADFEGLKNILYKNGNKKKGVENKSRNVENSEEERKRMKECGFKKKLFGEREKEKMQNIIERKQSLKGTTSSRSINPSTVDSRSLTLSESIQTVHVNKLTNLGHNPSSDREVSDSEGVQRGLIEEERSLHLSDLIVTRVNDGDEMECPTSTLVMDALAPVKMIALATQTIKNKRDELKEPDASINVSSAPTKVFEIESPVPGPHFAPSESASDQWSLSISEKYYGKQDILPPGSERVEPNEFPEFNKLDLSGNEQYRATGQLSCTEELSKSMQLPSPRTSVTGRLREEDLHIDESVRQETSERYDVDKPALFDRLPTTDYAENTSVLLEDNDSVVMQVSSECIDAYSVLKDPLTLSETMQAGHVDKII</sequence>
<dbReference type="Proteomes" id="UP000784294">
    <property type="component" value="Unassembled WGS sequence"/>
</dbReference>
<protein>
    <submittedName>
        <fullName evidence="2">Uncharacterized protein</fullName>
    </submittedName>
</protein>
<evidence type="ECO:0000313" key="3">
    <source>
        <dbReference type="Proteomes" id="UP000784294"/>
    </source>
</evidence>
<evidence type="ECO:0000256" key="1">
    <source>
        <dbReference type="SAM" id="MobiDB-lite"/>
    </source>
</evidence>
<name>A0A3S5AFU7_9PLAT</name>
<gene>
    <name evidence="2" type="ORF">PXEA_LOCUS21640</name>
</gene>
<feature type="non-terminal residue" evidence="2">
    <location>
        <position position="438"/>
    </location>
</feature>
<keyword evidence="3" id="KW-1185">Reference proteome</keyword>
<comment type="caution">
    <text evidence="2">The sequence shown here is derived from an EMBL/GenBank/DDBJ whole genome shotgun (WGS) entry which is preliminary data.</text>
</comment>
<proteinExistence type="predicted"/>